<organism evidence="2 3">
    <name type="scientific">Phanerochaete sordida</name>
    <dbReference type="NCBI Taxonomy" id="48140"/>
    <lineage>
        <taxon>Eukaryota</taxon>
        <taxon>Fungi</taxon>
        <taxon>Dikarya</taxon>
        <taxon>Basidiomycota</taxon>
        <taxon>Agaricomycotina</taxon>
        <taxon>Agaricomycetes</taxon>
        <taxon>Polyporales</taxon>
        <taxon>Phanerochaetaceae</taxon>
        <taxon>Phanerochaete</taxon>
    </lineage>
</organism>
<feature type="compositionally biased region" description="Basic residues" evidence="1">
    <location>
        <begin position="37"/>
        <end position="54"/>
    </location>
</feature>
<feature type="compositionally biased region" description="Basic and acidic residues" evidence="1">
    <location>
        <begin position="422"/>
        <end position="434"/>
    </location>
</feature>
<proteinExistence type="predicted"/>
<evidence type="ECO:0000313" key="2">
    <source>
        <dbReference type="EMBL" id="GJE91323.1"/>
    </source>
</evidence>
<accession>A0A9P3G8I7</accession>
<feature type="compositionally biased region" description="Basic and acidic residues" evidence="1">
    <location>
        <begin position="95"/>
        <end position="104"/>
    </location>
</feature>
<evidence type="ECO:0000313" key="3">
    <source>
        <dbReference type="Proteomes" id="UP000703269"/>
    </source>
</evidence>
<protein>
    <submittedName>
        <fullName evidence="2">Uncharacterized protein</fullName>
    </submittedName>
</protein>
<evidence type="ECO:0000256" key="1">
    <source>
        <dbReference type="SAM" id="MobiDB-lite"/>
    </source>
</evidence>
<feature type="compositionally biased region" description="Low complexity" evidence="1">
    <location>
        <begin position="66"/>
        <end position="82"/>
    </location>
</feature>
<dbReference type="EMBL" id="BPQB01000020">
    <property type="protein sequence ID" value="GJE91323.1"/>
    <property type="molecule type" value="Genomic_DNA"/>
</dbReference>
<feature type="region of interest" description="Disordered" evidence="1">
    <location>
        <begin position="187"/>
        <end position="224"/>
    </location>
</feature>
<keyword evidence="3" id="KW-1185">Reference proteome</keyword>
<reference evidence="2 3" key="1">
    <citation type="submission" date="2021-08" db="EMBL/GenBank/DDBJ databases">
        <title>Draft Genome Sequence of Phanerochaete sordida strain YK-624.</title>
        <authorList>
            <person name="Mori T."/>
            <person name="Dohra H."/>
            <person name="Suzuki T."/>
            <person name="Kawagishi H."/>
            <person name="Hirai H."/>
        </authorList>
    </citation>
    <scope>NUCLEOTIDE SEQUENCE [LARGE SCALE GENOMIC DNA]</scope>
    <source>
        <strain evidence="2 3">YK-624</strain>
    </source>
</reference>
<dbReference type="AlphaFoldDB" id="A0A9P3G8I7"/>
<feature type="region of interest" description="Disordered" evidence="1">
    <location>
        <begin position="408"/>
        <end position="469"/>
    </location>
</feature>
<dbReference type="Proteomes" id="UP000703269">
    <property type="component" value="Unassembled WGS sequence"/>
</dbReference>
<feature type="region of interest" description="Disordered" evidence="1">
    <location>
        <begin position="1"/>
        <end position="162"/>
    </location>
</feature>
<comment type="caution">
    <text evidence="2">The sequence shown here is derived from an EMBL/GenBank/DDBJ whole genome shotgun (WGS) entry which is preliminary data.</text>
</comment>
<sequence>MLVLQPRTPSSSVRVTIRHPHTTLNPPPHLPDLASRTRPHARPATHPSLYRHAHQAPGAPAPPTADSPRGGPAQRARPAARGRPAHEHRRTHVSATRDGHEEPARAPGAVSLQSAPARPRRRALSLVLGHSSRRRAHARLSRERTAGVQPSQAGRRGASRVCVHDRGHTAQRLRTLRGACPRVRQRCGAPPACGTSATRLRGRRGSRRSQPFARPSRARRRSPVSRVHIRAALVAREPGHGAFDRSPCLRAWHADAAATLVSPPPVRRHALCRPRSCGPAAAARAAHPAPSRSRVRGARCLRRVRRGCVRAQLCCGGVAVMRRSTRARTAALLLLEAAAPAAASGLLRACTLSRRAGRGAGLAALAGSAGGIAVPARDAPPERCACRQRRARVASCWVRRAGFLAGRDAPGPFAPSRGRGASGDRRRDSGEERVASPSLKPAVRRRVAETKSRWRRRRARVGDTRGSAA</sequence>
<name>A0A9P3G8I7_9APHY</name>
<gene>
    <name evidence="2" type="ORF">PsYK624_074720</name>
</gene>